<protein>
    <submittedName>
        <fullName evidence="8">Transposase, TnpA family</fullName>
    </submittedName>
</protein>
<dbReference type="GO" id="GO:0006313">
    <property type="term" value="P:DNA transposition"/>
    <property type="evidence" value="ECO:0007669"/>
    <property type="project" value="InterPro"/>
</dbReference>
<dbReference type="NCBIfam" id="NF033527">
    <property type="entry name" value="transpos_Tn3"/>
    <property type="match status" value="1"/>
</dbReference>
<dbReference type="GO" id="GO:0003677">
    <property type="term" value="F:DNA binding"/>
    <property type="evidence" value="ECO:0007669"/>
    <property type="project" value="UniProtKB-KW"/>
</dbReference>
<keyword evidence="4" id="KW-0233">DNA recombination</keyword>
<feature type="region of interest" description="Disordered" evidence="5">
    <location>
        <begin position="1"/>
        <end position="21"/>
    </location>
</feature>
<dbReference type="OrthoDB" id="56090at2"/>
<dbReference type="InterPro" id="IPR002513">
    <property type="entry name" value="Tn3_Tnp_DDE_dom"/>
</dbReference>
<dbReference type="InterPro" id="IPR047653">
    <property type="entry name" value="Tn3-like_transpos"/>
</dbReference>
<dbReference type="Pfam" id="PF01526">
    <property type="entry name" value="DDE_Tnp_Tn3"/>
    <property type="match status" value="1"/>
</dbReference>
<dbReference type="Proteomes" id="UP000056209">
    <property type="component" value="Unassembled WGS sequence"/>
</dbReference>
<dbReference type="Pfam" id="PF13700">
    <property type="entry name" value="DUF4158"/>
    <property type="match status" value="1"/>
</dbReference>
<evidence type="ECO:0000256" key="2">
    <source>
        <dbReference type="ARBA" id="ARBA00022578"/>
    </source>
</evidence>
<evidence type="ECO:0000256" key="5">
    <source>
        <dbReference type="SAM" id="MobiDB-lite"/>
    </source>
</evidence>
<evidence type="ECO:0000256" key="4">
    <source>
        <dbReference type="ARBA" id="ARBA00023172"/>
    </source>
</evidence>
<keyword evidence="2" id="KW-0815">Transposition</keyword>
<evidence type="ECO:0000313" key="8">
    <source>
        <dbReference type="EMBL" id="GAQ23600.1"/>
    </source>
</evidence>
<dbReference type="AlphaFoldDB" id="A0A100HQ05"/>
<name>A0A100HQ05_9DEIO</name>
<evidence type="ECO:0000256" key="1">
    <source>
        <dbReference type="ARBA" id="ARBA00009402"/>
    </source>
</evidence>
<sequence length="1001" mass="113234">MPAELAAGGTDQYGQFNAPPSPEQLRRYFILDDRDHTRIASKKGKHNRLGYALQLTTLRFLGTFLLNPLDVPPNVLRFVARQLGVQAKQVKLDRYRQGETKWDHQRDIGQTYGYRVFSEPAVWIGLIRFLMARTHLQAESPSLLLDRATARLYEHNIILPGVTTLSRLIARVQERSETQLCDRLVALLSPEQRERLVTLLSVPERAKVSSFEQLRQAPISISAQGLVGALKRVERIRQVGVRTVNLRSFPTQRLDTLSRIGLGSKTQTLRRLTSSRQLAVLLVTVSRLEASALDDALTVLDSLLTDVFNRIERQDTEQKLASLPSLEEAARSQNQLTRLFLEHLKTEQHDFDAFSQQVLTLVSKDVLERTVQAIAELTQPTADRHIEQLLARYSYVQQFVPTLLHTVGFEANRSGQPLLAAINALRTLERRKKDLSSLPTDWITGRWGKHLRSAAGEVQRSAYTLGVLEQLHLSLKRRDLYVPASDKFNDPRLRLLSGPRWADLKVEVCRSLDLDPDPAVVLARLERQLDETYHLLAERLPENASASIEEVDGKSRLVLQLDEAQDEPPSLRQLHKDVAARLPRIDLPDLLLEVHRWTGFADEFQHLSERRSRVEHLPMSVCAVLLSEACNVSLDAVVQPEREALRSSRLSWVSQNYVRAETIAAANARLVNFQSTLPDLPAWGQGYVASVDGLRFRVPVKSIYSGQNPKYFGVGSGVTYVNFVADQFTSFHGIVVPGTLRDSLYALDGLIEHNTTLRPKQLISDTGASSYLIFGLFSLLGYQFSPELANLPERRYWRLNPQAKYGALDAIATNHIQSKLITAHWDDLLRIAGSLVTRQVRASDLIKVLGVTPKSSVVRAVEHFGRISYTQHLLTYHDDPVYRRVIGTQRNRQEARHSLGRALFQGERGELRQHYLAGMEDQLGALGLVMNAIIVWNSRYIGLVLEQLRSEGKMVNPEEAKRLSPLKYEHIHLKGRYHFNLEETTRSGKFRKLRAPGDAEG</sequence>
<dbReference type="EMBL" id="BCMS01000004">
    <property type="protein sequence ID" value="GAQ23600.1"/>
    <property type="molecule type" value="Genomic_DNA"/>
</dbReference>
<accession>A0A100HQ05</accession>
<feature type="domain" description="Tn3 transposase DDE" evidence="6">
    <location>
        <begin position="589"/>
        <end position="977"/>
    </location>
</feature>
<feature type="domain" description="DUF4158" evidence="7">
    <location>
        <begin position="11"/>
        <end position="172"/>
    </location>
</feature>
<evidence type="ECO:0000256" key="3">
    <source>
        <dbReference type="ARBA" id="ARBA00023125"/>
    </source>
</evidence>
<proteinExistence type="inferred from homology"/>
<dbReference type="GO" id="GO:0004803">
    <property type="term" value="F:transposase activity"/>
    <property type="evidence" value="ECO:0007669"/>
    <property type="project" value="InterPro"/>
</dbReference>
<dbReference type="InterPro" id="IPR025296">
    <property type="entry name" value="DUF4158"/>
</dbReference>
<reference evidence="9" key="1">
    <citation type="submission" date="2015-11" db="EMBL/GenBank/DDBJ databases">
        <title>Draft Genome Sequence of the Radioresistant Bacterium Deinococcus grandis, Isolated from Freshwater Fish in Japan.</title>
        <authorList>
            <person name="Satoh K."/>
            <person name="Onodera T."/>
            <person name="Omoso K."/>
            <person name="Takeda-Yano K."/>
            <person name="Katayama T."/>
            <person name="Oono Y."/>
            <person name="Narumi I."/>
        </authorList>
    </citation>
    <scope>NUCLEOTIDE SEQUENCE [LARGE SCALE GENOMIC DNA]</scope>
    <source>
        <strain evidence="9">ATCC 43672</strain>
    </source>
</reference>
<keyword evidence="3" id="KW-0238">DNA-binding</keyword>
<comment type="caution">
    <text evidence="8">The sequence shown here is derived from an EMBL/GenBank/DDBJ whole genome shotgun (WGS) entry which is preliminary data.</text>
</comment>
<evidence type="ECO:0000313" key="9">
    <source>
        <dbReference type="Proteomes" id="UP000056209"/>
    </source>
</evidence>
<keyword evidence="9" id="KW-1185">Reference proteome</keyword>
<gene>
    <name evidence="8" type="ORF">DEIGR_320014</name>
</gene>
<evidence type="ECO:0000259" key="7">
    <source>
        <dbReference type="Pfam" id="PF13700"/>
    </source>
</evidence>
<comment type="similarity">
    <text evidence="1">Belongs to the transposase 7 family.</text>
</comment>
<evidence type="ECO:0000259" key="6">
    <source>
        <dbReference type="Pfam" id="PF01526"/>
    </source>
</evidence>
<organism evidence="8 9">
    <name type="scientific">Deinococcus grandis</name>
    <dbReference type="NCBI Taxonomy" id="57498"/>
    <lineage>
        <taxon>Bacteria</taxon>
        <taxon>Thermotogati</taxon>
        <taxon>Deinococcota</taxon>
        <taxon>Deinococci</taxon>
        <taxon>Deinococcales</taxon>
        <taxon>Deinococcaceae</taxon>
        <taxon>Deinococcus</taxon>
    </lineage>
</organism>
<dbReference type="RefSeq" id="WP_083524286.1">
    <property type="nucleotide sequence ID" value="NZ_BCMS01000004.1"/>
</dbReference>